<keyword evidence="12 15" id="KW-0456">Lyase</keyword>
<evidence type="ECO:0000256" key="12">
    <source>
        <dbReference type="ARBA" id="ARBA00023239"/>
    </source>
</evidence>
<dbReference type="Gene3D" id="3.60.120.10">
    <property type="entry name" value="Anthranilate synthase"/>
    <property type="match status" value="1"/>
</dbReference>
<evidence type="ECO:0000256" key="4">
    <source>
        <dbReference type="ARBA" id="ARBA00011575"/>
    </source>
</evidence>
<comment type="cofactor">
    <cofactor evidence="1 15">
        <name>Mg(2+)</name>
        <dbReference type="ChEBI" id="CHEBI:18420"/>
    </cofactor>
</comment>
<gene>
    <name evidence="15" type="primary">trpE</name>
    <name evidence="18" type="ordered locus">Thal_1552</name>
</gene>
<dbReference type="eggNOG" id="COG0147">
    <property type="taxonomic scope" value="Bacteria"/>
</dbReference>
<evidence type="ECO:0000313" key="19">
    <source>
        <dbReference type="Proteomes" id="UP000002043"/>
    </source>
</evidence>
<evidence type="ECO:0000256" key="15">
    <source>
        <dbReference type="RuleBase" id="RU364045"/>
    </source>
</evidence>
<dbReference type="UniPathway" id="UPA00035">
    <property type="reaction ID" value="UER00040"/>
</dbReference>
<dbReference type="Proteomes" id="UP000002043">
    <property type="component" value="Chromosome"/>
</dbReference>
<dbReference type="GO" id="GO:0004049">
    <property type="term" value="F:anthranilate synthase activity"/>
    <property type="evidence" value="ECO:0007669"/>
    <property type="project" value="UniProtKB-EC"/>
</dbReference>
<accession>D3SN51</accession>
<dbReference type="RefSeq" id="WP_012992587.1">
    <property type="nucleotide sequence ID" value="NC_013894.1"/>
</dbReference>
<dbReference type="EMBL" id="CP001931">
    <property type="protein sequence ID" value="ADC90181.1"/>
    <property type="molecule type" value="Genomic_DNA"/>
</dbReference>
<keyword evidence="10 15" id="KW-0460">Magnesium</keyword>
<dbReference type="KEGG" id="tal:Thal_1552"/>
<dbReference type="OrthoDB" id="9803598at2"/>
<dbReference type="EC" id="4.1.3.27" evidence="5 15"/>
<evidence type="ECO:0000256" key="3">
    <source>
        <dbReference type="ARBA" id="ARBA00009562"/>
    </source>
</evidence>
<comment type="subunit">
    <text evidence="4 15">Heterotetramer consisting of two non-identical subunits: a beta subunit (TrpG) and a large alpha subunit (TrpE).</text>
</comment>
<comment type="function">
    <text evidence="13 15">Part of a heterotetrameric complex that catalyzes the two-step biosynthesis of anthranilate, an intermediate in the biosynthesis of L-tryptophan. In the first step, the glutamine-binding beta subunit (TrpG) of anthranilate synthase (AS) provides the glutamine amidotransferase activity which generates ammonia as a substrate that, along with chorismate, is used in the second step, catalyzed by the large alpha subunit of AS (TrpE) to produce anthranilate. In the absence of TrpG, TrpE can synthesize anthranilate directly from chorismate and high concentrations of ammonia.</text>
</comment>
<evidence type="ECO:0000256" key="10">
    <source>
        <dbReference type="ARBA" id="ARBA00022842"/>
    </source>
</evidence>
<evidence type="ECO:0000256" key="9">
    <source>
        <dbReference type="ARBA" id="ARBA00022822"/>
    </source>
</evidence>
<dbReference type="InterPro" id="IPR015890">
    <property type="entry name" value="Chorismate_C"/>
</dbReference>
<evidence type="ECO:0000256" key="1">
    <source>
        <dbReference type="ARBA" id="ARBA00001946"/>
    </source>
</evidence>
<evidence type="ECO:0000256" key="7">
    <source>
        <dbReference type="ARBA" id="ARBA00022605"/>
    </source>
</evidence>
<dbReference type="PANTHER" id="PTHR11236">
    <property type="entry name" value="AMINOBENZOATE/ANTHRANILATE SYNTHASE"/>
    <property type="match status" value="1"/>
</dbReference>
<evidence type="ECO:0000256" key="2">
    <source>
        <dbReference type="ARBA" id="ARBA00004873"/>
    </source>
</evidence>
<proteinExistence type="inferred from homology"/>
<dbReference type="Pfam" id="PF00425">
    <property type="entry name" value="Chorismate_bind"/>
    <property type="match status" value="1"/>
</dbReference>
<dbReference type="PRINTS" id="PR00095">
    <property type="entry name" value="ANTSNTHASEI"/>
</dbReference>
<evidence type="ECO:0000313" key="18">
    <source>
        <dbReference type="EMBL" id="ADC90181.1"/>
    </source>
</evidence>
<dbReference type="HOGENOM" id="CLU_006493_9_3_0"/>
<dbReference type="PANTHER" id="PTHR11236:SF48">
    <property type="entry name" value="ISOCHORISMATE SYNTHASE MENF"/>
    <property type="match status" value="1"/>
</dbReference>
<dbReference type="InterPro" id="IPR019999">
    <property type="entry name" value="Anth_synth_I-like"/>
</dbReference>
<keyword evidence="7 15" id="KW-0028">Amino-acid biosynthesis</keyword>
<dbReference type="InterPro" id="IPR006805">
    <property type="entry name" value="Anth_synth_I_N"/>
</dbReference>
<evidence type="ECO:0000256" key="6">
    <source>
        <dbReference type="ARBA" id="ARBA00020653"/>
    </source>
</evidence>
<evidence type="ECO:0000259" key="16">
    <source>
        <dbReference type="Pfam" id="PF00425"/>
    </source>
</evidence>
<dbReference type="GO" id="GO:0000162">
    <property type="term" value="P:L-tryptophan biosynthetic process"/>
    <property type="evidence" value="ECO:0007669"/>
    <property type="project" value="UniProtKB-UniPathway"/>
</dbReference>
<evidence type="ECO:0000259" key="17">
    <source>
        <dbReference type="Pfam" id="PF04715"/>
    </source>
</evidence>
<evidence type="ECO:0000256" key="13">
    <source>
        <dbReference type="ARBA" id="ARBA00025634"/>
    </source>
</evidence>
<dbReference type="AlphaFoldDB" id="D3SN51"/>
<organism evidence="18 19">
    <name type="scientific">Thermocrinis albus (strain DSM 14484 / JCM 11386 / HI 11/12)</name>
    <dbReference type="NCBI Taxonomy" id="638303"/>
    <lineage>
        <taxon>Bacteria</taxon>
        <taxon>Pseudomonadati</taxon>
        <taxon>Aquificota</taxon>
        <taxon>Aquificia</taxon>
        <taxon>Aquificales</taxon>
        <taxon>Aquificaceae</taxon>
        <taxon>Thermocrinis</taxon>
    </lineage>
</organism>
<evidence type="ECO:0000256" key="8">
    <source>
        <dbReference type="ARBA" id="ARBA00022723"/>
    </source>
</evidence>
<comment type="similarity">
    <text evidence="3 15">Belongs to the anthranilate synthase component I family.</text>
</comment>
<feature type="domain" description="Chorismate-utilising enzyme C-terminal" evidence="16">
    <location>
        <begin position="220"/>
        <end position="473"/>
    </location>
</feature>
<comment type="pathway">
    <text evidence="2 15">Amino-acid biosynthesis; L-tryptophan biosynthesis; L-tryptophan from chorismate: step 1/5.</text>
</comment>
<dbReference type="STRING" id="638303.Thal_1552"/>
<dbReference type="NCBIfam" id="TIGR00564">
    <property type="entry name" value="trpE_most"/>
    <property type="match status" value="1"/>
</dbReference>
<name>D3SN51_THEAH</name>
<keyword evidence="11 15" id="KW-0057">Aromatic amino acid biosynthesis</keyword>
<protein>
    <recommendedName>
        <fullName evidence="6 15">Anthranilate synthase component 1</fullName>
        <ecNumber evidence="5 15">4.1.3.27</ecNumber>
    </recommendedName>
</protein>
<reference evidence="19" key="1">
    <citation type="journal article" date="2010" name="Stand. Genomic Sci.">
        <title>Complete genome sequence of Thermocrinis albus type strain (HI 11/12T).</title>
        <authorList>
            <person name="Wirth R."/>
            <person name="Sikorski J."/>
            <person name="Brambilla E."/>
            <person name="Misra M."/>
            <person name="Lapidus A."/>
            <person name="Copeland A."/>
            <person name="Nolan M."/>
            <person name="Lucas S."/>
            <person name="Chen F."/>
            <person name="Tice H."/>
            <person name="Cheng J.F."/>
            <person name="Han C."/>
            <person name="Detter J.C."/>
            <person name="Tapia R."/>
            <person name="Bruce D."/>
            <person name="Goodwin L."/>
            <person name="Pitluck S."/>
            <person name="Pati A."/>
            <person name="Anderson I."/>
            <person name="Ivanova N."/>
            <person name="Mavromatis K."/>
            <person name="Mikhailova N."/>
            <person name="Chen A."/>
            <person name="Palaniappan K."/>
            <person name="Bilek Y."/>
            <person name="Hader T."/>
            <person name="Land M."/>
            <person name="Hauser L."/>
            <person name="Chang Y.J."/>
            <person name="Jeffries C.D."/>
            <person name="Tindall B.J."/>
            <person name="Rohde M."/>
            <person name="Goker M."/>
            <person name="Bristow J."/>
            <person name="Eisen J.A."/>
            <person name="Markowitz V."/>
            <person name="Hugenholtz P."/>
            <person name="Kyrpides N.C."/>
            <person name="Klenk H.P."/>
        </authorList>
    </citation>
    <scope>NUCLEOTIDE SEQUENCE [LARGE SCALE GENOMIC DNA]</scope>
    <source>
        <strain evidence="19">DSM 14484 / JCM 11386 / HI 11/12</strain>
    </source>
</reference>
<keyword evidence="19" id="KW-1185">Reference proteome</keyword>
<dbReference type="Pfam" id="PF04715">
    <property type="entry name" value="Anth_synt_I_N"/>
    <property type="match status" value="1"/>
</dbReference>
<feature type="domain" description="Anthranilate synthase component I N-terminal" evidence="17">
    <location>
        <begin position="29"/>
        <end position="168"/>
    </location>
</feature>
<dbReference type="GO" id="GO:0046872">
    <property type="term" value="F:metal ion binding"/>
    <property type="evidence" value="ECO:0007669"/>
    <property type="project" value="UniProtKB-KW"/>
</dbReference>
<evidence type="ECO:0000256" key="5">
    <source>
        <dbReference type="ARBA" id="ARBA00012266"/>
    </source>
</evidence>
<dbReference type="InterPro" id="IPR005256">
    <property type="entry name" value="Anth_synth_I_PabB"/>
</dbReference>
<comment type="catalytic activity">
    <reaction evidence="14 15">
        <text>chorismate + L-glutamine = anthranilate + pyruvate + L-glutamate + H(+)</text>
        <dbReference type="Rhea" id="RHEA:21732"/>
        <dbReference type="ChEBI" id="CHEBI:15361"/>
        <dbReference type="ChEBI" id="CHEBI:15378"/>
        <dbReference type="ChEBI" id="CHEBI:16567"/>
        <dbReference type="ChEBI" id="CHEBI:29748"/>
        <dbReference type="ChEBI" id="CHEBI:29985"/>
        <dbReference type="ChEBI" id="CHEBI:58359"/>
        <dbReference type="EC" id="4.1.3.27"/>
    </reaction>
</comment>
<dbReference type="InterPro" id="IPR005801">
    <property type="entry name" value="ADC_synthase"/>
</dbReference>
<evidence type="ECO:0000256" key="11">
    <source>
        <dbReference type="ARBA" id="ARBA00023141"/>
    </source>
</evidence>
<dbReference type="SUPFAM" id="SSF56322">
    <property type="entry name" value="ADC synthase"/>
    <property type="match status" value="1"/>
</dbReference>
<sequence>MDLNISLQRALELTTLYRPVALYTEVLADTETPLSLFLKLRKEGAFNILLESAEGGSQWGRYSFIIRSESFYWKLLRKRGEVFQRGRFREVVTEDPFGELNKVMSTFQPYRDPSLPRFWGGLVGYVSYDVVKHYEPVRDSLDDPLMLPDIMMVLTDLVVIHDNLTGKVKVVVPLFESSVEEYRRGERTIEDTLHHIFHRSVLPSSFKEKEPSGWTSNTSQQEFIDMVTRAKEYIAAGDVIQVVLSQRFYKSWKGDPQNIYRVLRYINPSPYMYYLDMGSFQVIGSSPEVLVRVEDKTAHTRPIAGTRRRGRTEEEDVRLEEELVKDEKERAEHLMLVDLARNDLARVCVPGSVKVKEFMKVERYSHVMHMVSHVDGILAEGVSPFDVLKAVFPAGTVSGAPKVRAMQIIEELEKERRGIYAGSVGYVSFEGNMDMAIAIRTAVYRGGEIFVQAGAGIVADSDPYREWLETVNKAKAVMKAVDMASSV</sequence>
<evidence type="ECO:0000256" key="14">
    <source>
        <dbReference type="ARBA" id="ARBA00047683"/>
    </source>
</evidence>
<keyword evidence="8 15" id="KW-0479">Metal-binding</keyword>
<keyword evidence="9 15" id="KW-0822">Tryptophan biosynthesis</keyword>